<dbReference type="Gene3D" id="3.40.50.1360">
    <property type="match status" value="1"/>
</dbReference>
<dbReference type="InterPro" id="IPR006148">
    <property type="entry name" value="Glc/Gal-6P_isomerase"/>
</dbReference>
<dbReference type="GO" id="GO:0005975">
    <property type="term" value="P:carbohydrate metabolic process"/>
    <property type="evidence" value="ECO:0007669"/>
    <property type="project" value="InterPro"/>
</dbReference>
<feature type="non-terminal residue" evidence="3">
    <location>
        <position position="99"/>
    </location>
</feature>
<dbReference type="PANTHER" id="PTHR11054">
    <property type="entry name" value="6-PHOSPHOGLUCONOLACTONASE"/>
    <property type="match status" value="1"/>
</dbReference>
<evidence type="ECO:0000256" key="1">
    <source>
        <dbReference type="ARBA" id="ARBA00004921"/>
    </source>
</evidence>
<dbReference type="Proteomes" id="UP000070598">
    <property type="component" value="Unassembled WGS sequence"/>
</dbReference>
<dbReference type="SUPFAM" id="SSF100950">
    <property type="entry name" value="NagB/RpiA/CoA transferase-like"/>
    <property type="match status" value="1"/>
</dbReference>
<protein>
    <submittedName>
        <fullName evidence="3">6-phosphogluconolactonase</fullName>
    </submittedName>
</protein>
<reference evidence="4" key="1">
    <citation type="submission" date="2015-02" db="EMBL/GenBank/DDBJ databases">
        <title>Physiological reanalysis, assessment of diazotrophy, and genome sequences of multiple isolates of Streptomyces thermoautotrophicus.</title>
        <authorList>
            <person name="MacKellar D.C."/>
            <person name="Lieber L."/>
            <person name="Norman J."/>
            <person name="Bolger A."/>
            <person name="Tobin C."/>
            <person name="Murray J.W."/>
            <person name="Friesen M."/>
            <person name="Prell J."/>
        </authorList>
    </citation>
    <scope>NUCLEOTIDE SEQUENCE [LARGE SCALE GENOMIC DNA]</scope>
    <source>
        <strain evidence="4">UBT1</strain>
    </source>
</reference>
<dbReference type="InterPro" id="IPR039104">
    <property type="entry name" value="6PGL"/>
</dbReference>
<evidence type="ECO:0000313" key="3">
    <source>
        <dbReference type="EMBL" id="KWX10210.1"/>
    </source>
</evidence>
<comment type="caution">
    <text evidence="3">The sequence shown here is derived from an EMBL/GenBank/DDBJ whole genome shotgun (WGS) entry which is preliminary data.</text>
</comment>
<dbReference type="PATRIC" id="fig|1469144.9.peg.4579"/>
<evidence type="ECO:0000313" key="4">
    <source>
        <dbReference type="Proteomes" id="UP000070598"/>
    </source>
</evidence>
<organism evidence="3 4">
    <name type="scientific">Carbonactinospora thermoautotrophica</name>
    <dbReference type="NCBI Taxonomy" id="1469144"/>
    <lineage>
        <taxon>Bacteria</taxon>
        <taxon>Bacillati</taxon>
        <taxon>Actinomycetota</taxon>
        <taxon>Actinomycetes</taxon>
        <taxon>Kitasatosporales</taxon>
        <taxon>Carbonactinosporaceae</taxon>
        <taxon>Carbonactinospora</taxon>
    </lineage>
</organism>
<name>A0A132NJC1_9ACTN</name>
<dbReference type="RefSeq" id="WP_198532608.1">
    <property type="nucleotide sequence ID" value="NZ_JYIK01000582.1"/>
</dbReference>
<proteinExistence type="predicted"/>
<dbReference type="InterPro" id="IPR037171">
    <property type="entry name" value="NagB/RpiA_transferase-like"/>
</dbReference>
<accession>A0A132NJC1</accession>
<dbReference type="EMBL" id="JYIK01000582">
    <property type="protein sequence ID" value="KWX10210.1"/>
    <property type="molecule type" value="Genomic_DNA"/>
</dbReference>
<comment type="pathway">
    <text evidence="1">Carbohydrate degradation.</text>
</comment>
<gene>
    <name evidence="3" type="ORF">TR74_05000</name>
</gene>
<dbReference type="Pfam" id="PF01182">
    <property type="entry name" value="Glucosamine_iso"/>
    <property type="match status" value="1"/>
</dbReference>
<evidence type="ECO:0000259" key="2">
    <source>
        <dbReference type="Pfam" id="PF01182"/>
    </source>
</evidence>
<dbReference type="AlphaFoldDB" id="A0A132NJC1"/>
<dbReference type="PANTHER" id="PTHR11054:SF0">
    <property type="entry name" value="6-PHOSPHOGLUCONOLACTONASE"/>
    <property type="match status" value="1"/>
</dbReference>
<sequence>MTTPTVLVHRDADLLAQAIAARLVTRLVDVQTARGSASLVLTGGGIGIKTLAALAASPARDAVDWRRLDIWWGDERFLPSGHPDRNETQARQALLDEVD</sequence>
<feature type="domain" description="Glucosamine/galactosamine-6-phosphate isomerase" evidence="2">
    <location>
        <begin position="11"/>
        <end position="98"/>
    </location>
</feature>